<dbReference type="Proteomes" id="UP000218054">
    <property type="component" value="Unassembled WGS sequence"/>
</dbReference>
<feature type="domain" description="TonB-dependent receptor plug" evidence="14">
    <location>
        <begin position="71"/>
        <end position="176"/>
    </location>
</feature>
<dbReference type="PANTHER" id="PTHR30069:SF57">
    <property type="entry name" value="TONB-DEPENDENT RECEPTOR"/>
    <property type="match status" value="1"/>
</dbReference>
<organism evidence="15 16">
    <name type="scientific">Vandammella animalimorsus</name>
    <dbReference type="NCBI Taxonomy" id="2029117"/>
    <lineage>
        <taxon>Bacteria</taxon>
        <taxon>Pseudomonadati</taxon>
        <taxon>Pseudomonadota</taxon>
        <taxon>Betaproteobacteria</taxon>
        <taxon>Burkholderiales</taxon>
        <taxon>Comamonadaceae</taxon>
        <taxon>Vandammella</taxon>
    </lineage>
</organism>
<dbReference type="InterPro" id="IPR000531">
    <property type="entry name" value="Beta-barrel_TonB"/>
</dbReference>
<keyword evidence="7 10" id="KW-0472">Membrane</keyword>
<keyword evidence="12" id="KW-0732">Signal</keyword>
<evidence type="ECO:0000256" key="9">
    <source>
        <dbReference type="ARBA" id="ARBA00023237"/>
    </source>
</evidence>
<dbReference type="InterPro" id="IPR012910">
    <property type="entry name" value="Plug_dom"/>
</dbReference>
<dbReference type="GO" id="GO:0015344">
    <property type="term" value="F:siderophore uptake transmembrane transporter activity"/>
    <property type="evidence" value="ECO:0007669"/>
    <property type="project" value="TreeGrafter"/>
</dbReference>
<keyword evidence="4 10" id="KW-1134">Transmembrane beta strand</keyword>
<sequence length="729" mass="79787">MSCRDSQRSARLHTASPVSTAALLCLLASAPLAQAQSQAQQSADAARTLPAVTVSVQEHSSQGSMRPGALRDEIVKTESISARTIERSGASNLNEGVDKKPGIAVQVECSICNVRNVLLNNLPGRYTTLLIDGIPMYSSVSSAYGLDSVSVHGVERIDVARGAGASLIAPEALAGTVNVVTKRPLRTEAHLRTQLGNMGSRQADAYLARPLDGGALSATLNYNRHDAWDGNGDGISEYTGYDRRLAGLGFFADDAGGFKLRGRLDLVNEKRGGGALETYRRPGSVQADASGNPFDFSAGAGGSPIAHGWVNPADGSLVDYDLGRLGYSEYIHTRREQFVLSGTRPLGAGALRLALGTARHRQGSFYEFSDYQARQAQHYAEASYQLPVNGWLLTGGLNYRYENLRSHGITEAREHVHGVDNYRYQVPALFVQAYSTFLDDRLELNGSLRYDRHNVYGGIASPRLNALYQHTDHVSSRFSLGKGFRAPTSFFEQDHGILDTIRIERQLDKPEISHNLSYALNYADERLAVTGSYHYNRIKNFALLDPSHTDAAGNPVTLFTSSPGKVVVQGADVNLSYLLTPALTVSAAAEVFNYRFPAGTLVFARPKSRAFLSLDYERGPWEATARINFTGAMDLNRFHDDGSGSQNRYNFDGTPKLKKSPSFATFDARVQYNLHRNVSLFVGVDNLFDYYQSKKESPLWVDAEGGYDVTHIWGPMRGRYVYAGAKFSF</sequence>
<name>A0A2A2AKH5_9BURK</name>
<dbReference type="PANTHER" id="PTHR30069">
    <property type="entry name" value="TONB-DEPENDENT OUTER MEMBRANE RECEPTOR"/>
    <property type="match status" value="1"/>
</dbReference>
<keyword evidence="6 11" id="KW-0798">TonB box</keyword>
<feature type="chain" id="PRO_5013013857" evidence="12">
    <location>
        <begin position="36"/>
        <end position="729"/>
    </location>
</feature>
<dbReference type="Pfam" id="PF07715">
    <property type="entry name" value="Plug"/>
    <property type="match status" value="1"/>
</dbReference>
<keyword evidence="16" id="KW-1185">Reference proteome</keyword>
<keyword evidence="5 10" id="KW-0812">Transmembrane</keyword>
<protein>
    <submittedName>
        <fullName evidence="15">TonB-dependent receptor</fullName>
    </submittedName>
</protein>
<reference evidence="15 16" key="1">
    <citation type="submission" date="2017-08" db="EMBL/GenBank/DDBJ databases">
        <title>WGS of Clinical strains of the CDC Group NO-1 linked to zoonotic infections in humans.</title>
        <authorList>
            <person name="Bernier A.-M."/>
            <person name="Bernard K."/>
        </authorList>
    </citation>
    <scope>NUCLEOTIDE SEQUENCE [LARGE SCALE GENOMIC DNA]</scope>
    <source>
        <strain evidence="15 16">NML00-0135</strain>
    </source>
</reference>
<dbReference type="RefSeq" id="WP_095538558.1">
    <property type="nucleotide sequence ID" value="NZ_NSJB01000001.1"/>
</dbReference>
<keyword evidence="9 10" id="KW-0998">Cell outer membrane</keyword>
<dbReference type="InterPro" id="IPR037066">
    <property type="entry name" value="Plug_dom_sf"/>
</dbReference>
<dbReference type="Gene3D" id="2.40.170.20">
    <property type="entry name" value="TonB-dependent receptor, beta-barrel domain"/>
    <property type="match status" value="1"/>
</dbReference>
<evidence type="ECO:0000256" key="1">
    <source>
        <dbReference type="ARBA" id="ARBA00004571"/>
    </source>
</evidence>
<comment type="caution">
    <text evidence="15">The sequence shown here is derived from an EMBL/GenBank/DDBJ whole genome shotgun (WGS) entry which is preliminary data.</text>
</comment>
<evidence type="ECO:0000256" key="2">
    <source>
        <dbReference type="ARBA" id="ARBA00009810"/>
    </source>
</evidence>
<evidence type="ECO:0000256" key="6">
    <source>
        <dbReference type="ARBA" id="ARBA00023077"/>
    </source>
</evidence>
<evidence type="ECO:0000313" key="16">
    <source>
        <dbReference type="Proteomes" id="UP000218054"/>
    </source>
</evidence>
<evidence type="ECO:0000256" key="4">
    <source>
        <dbReference type="ARBA" id="ARBA00022452"/>
    </source>
</evidence>
<accession>A0A2A2AKH5</accession>
<dbReference type="Gene3D" id="2.170.130.10">
    <property type="entry name" value="TonB-dependent receptor, plug domain"/>
    <property type="match status" value="1"/>
</dbReference>
<evidence type="ECO:0000256" key="10">
    <source>
        <dbReference type="PROSITE-ProRule" id="PRU01360"/>
    </source>
</evidence>
<dbReference type="AlphaFoldDB" id="A0A2A2AKH5"/>
<dbReference type="PROSITE" id="PS52016">
    <property type="entry name" value="TONB_DEPENDENT_REC_3"/>
    <property type="match status" value="1"/>
</dbReference>
<proteinExistence type="inferred from homology"/>
<evidence type="ECO:0000256" key="7">
    <source>
        <dbReference type="ARBA" id="ARBA00023136"/>
    </source>
</evidence>
<evidence type="ECO:0000256" key="3">
    <source>
        <dbReference type="ARBA" id="ARBA00022448"/>
    </source>
</evidence>
<comment type="subcellular location">
    <subcellularLocation>
        <location evidence="1 10">Cell outer membrane</location>
        <topology evidence="1 10">Multi-pass membrane protein</topology>
    </subcellularLocation>
</comment>
<evidence type="ECO:0000256" key="12">
    <source>
        <dbReference type="SAM" id="SignalP"/>
    </source>
</evidence>
<gene>
    <name evidence="15" type="ORF">CK625_01925</name>
</gene>
<dbReference type="SUPFAM" id="SSF56935">
    <property type="entry name" value="Porins"/>
    <property type="match status" value="1"/>
</dbReference>
<comment type="similarity">
    <text evidence="2 10 11">Belongs to the TonB-dependent receptor family.</text>
</comment>
<evidence type="ECO:0000313" key="15">
    <source>
        <dbReference type="EMBL" id="PAT38277.1"/>
    </source>
</evidence>
<dbReference type="InterPro" id="IPR036942">
    <property type="entry name" value="Beta-barrel_TonB_sf"/>
</dbReference>
<dbReference type="Pfam" id="PF00593">
    <property type="entry name" value="TonB_dep_Rec_b-barrel"/>
    <property type="match status" value="1"/>
</dbReference>
<evidence type="ECO:0000259" key="13">
    <source>
        <dbReference type="Pfam" id="PF00593"/>
    </source>
</evidence>
<keyword evidence="8 15" id="KW-0675">Receptor</keyword>
<evidence type="ECO:0000256" key="11">
    <source>
        <dbReference type="RuleBase" id="RU003357"/>
    </source>
</evidence>
<keyword evidence="3 10" id="KW-0813">Transport</keyword>
<evidence type="ECO:0000256" key="8">
    <source>
        <dbReference type="ARBA" id="ARBA00023170"/>
    </source>
</evidence>
<feature type="signal peptide" evidence="12">
    <location>
        <begin position="1"/>
        <end position="35"/>
    </location>
</feature>
<dbReference type="EMBL" id="NSJB01000001">
    <property type="protein sequence ID" value="PAT38277.1"/>
    <property type="molecule type" value="Genomic_DNA"/>
</dbReference>
<dbReference type="InterPro" id="IPR039426">
    <property type="entry name" value="TonB-dep_rcpt-like"/>
</dbReference>
<dbReference type="CDD" id="cd01347">
    <property type="entry name" value="ligand_gated_channel"/>
    <property type="match status" value="1"/>
</dbReference>
<feature type="domain" description="TonB-dependent receptor-like beta-barrel" evidence="13">
    <location>
        <begin position="238"/>
        <end position="687"/>
    </location>
</feature>
<evidence type="ECO:0000259" key="14">
    <source>
        <dbReference type="Pfam" id="PF07715"/>
    </source>
</evidence>
<evidence type="ECO:0000256" key="5">
    <source>
        <dbReference type="ARBA" id="ARBA00022692"/>
    </source>
</evidence>
<dbReference type="GO" id="GO:0009279">
    <property type="term" value="C:cell outer membrane"/>
    <property type="evidence" value="ECO:0007669"/>
    <property type="project" value="UniProtKB-SubCell"/>
</dbReference>
<dbReference type="GO" id="GO:0044718">
    <property type="term" value="P:siderophore transmembrane transport"/>
    <property type="evidence" value="ECO:0007669"/>
    <property type="project" value="TreeGrafter"/>
</dbReference>